<accession>A0ABR3A875</accession>
<evidence type="ECO:0000313" key="2">
    <source>
        <dbReference type="EMBL" id="KAL0070200.1"/>
    </source>
</evidence>
<name>A0ABR3A875_9AGAR</name>
<evidence type="ECO:0000313" key="3">
    <source>
        <dbReference type="Proteomes" id="UP001437256"/>
    </source>
</evidence>
<protein>
    <submittedName>
        <fullName evidence="2">Uncharacterized protein</fullName>
    </submittedName>
</protein>
<dbReference type="Proteomes" id="UP001437256">
    <property type="component" value="Unassembled WGS sequence"/>
</dbReference>
<dbReference type="EMBL" id="JBBXMP010000008">
    <property type="protein sequence ID" value="KAL0070200.1"/>
    <property type="molecule type" value="Genomic_DNA"/>
</dbReference>
<gene>
    <name evidence="2" type="ORF">AAF712_002690</name>
</gene>
<proteinExistence type="predicted"/>
<feature type="region of interest" description="Disordered" evidence="1">
    <location>
        <begin position="45"/>
        <end position="68"/>
    </location>
</feature>
<comment type="caution">
    <text evidence="2">The sequence shown here is derived from an EMBL/GenBank/DDBJ whole genome shotgun (WGS) entry which is preliminary data.</text>
</comment>
<keyword evidence="3" id="KW-1185">Reference proteome</keyword>
<reference evidence="2 3" key="1">
    <citation type="submission" date="2024-05" db="EMBL/GenBank/DDBJ databases">
        <title>A draft genome resource for the thread blight pathogen Marasmius tenuissimus strain MS-2.</title>
        <authorList>
            <person name="Yulfo-Soto G.E."/>
            <person name="Baruah I.K."/>
            <person name="Amoako-Attah I."/>
            <person name="Bukari Y."/>
            <person name="Meinhardt L.W."/>
            <person name="Bailey B.A."/>
            <person name="Cohen S.P."/>
        </authorList>
    </citation>
    <scope>NUCLEOTIDE SEQUENCE [LARGE SCALE GENOMIC DNA]</scope>
    <source>
        <strain evidence="2 3">MS-2</strain>
    </source>
</reference>
<organism evidence="2 3">
    <name type="scientific">Marasmius tenuissimus</name>
    <dbReference type="NCBI Taxonomy" id="585030"/>
    <lineage>
        <taxon>Eukaryota</taxon>
        <taxon>Fungi</taxon>
        <taxon>Dikarya</taxon>
        <taxon>Basidiomycota</taxon>
        <taxon>Agaricomycotina</taxon>
        <taxon>Agaricomycetes</taxon>
        <taxon>Agaricomycetidae</taxon>
        <taxon>Agaricales</taxon>
        <taxon>Marasmiineae</taxon>
        <taxon>Marasmiaceae</taxon>
        <taxon>Marasmius</taxon>
    </lineage>
</organism>
<evidence type="ECO:0000256" key="1">
    <source>
        <dbReference type="SAM" id="MobiDB-lite"/>
    </source>
</evidence>
<sequence length="68" mass="7495">MQARGSPKIYQLLVRTQKLTIFVTAQPTDTIASVKEEVLSALSSDANQKADMEDPVPSVQTVDDFRTL</sequence>